<keyword evidence="5" id="KW-1185">Reference proteome</keyword>
<dbReference type="InterPro" id="IPR002110">
    <property type="entry name" value="Ankyrin_rpt"/>
</dbReference>
<dbReference type="Pfam" id="PF00023">
    <property type="entry name" value="Ank"/>
    <property type="match status" value="1"/>
</dbReference>
<dbReference type="SMART" id="SM00248">
    <property type="entry name" value="ANK"/>
    <property type="match status" value="4"/>
</dbReference>
<dbReference type="PRINTS" id="PR01415">
    <property type="entry name" value="ANKYRIN"/>
</dbReference>
<evidence type="ECO:0000313" key="4">
    <source>
        <dbReference type="EMBL" id="KXJ85167.1"/>
    </source>
</evidence>
<dbReference type="EMBL" id="KQ964292">
    <property type="protein sequence ID" value="KXJ85167.1"/>
    <property type="molecule type" value="Genomic_DNA"/>
</dbReference>
<reference evidence="5" key="1">
    <citation type="submission" date="2016-02" db="EMBL/GenBank/DDBJ databases">
        <title>Draft genome sequence of Microdochium bolleyi, a fungal endophyte of beachgrass.</title>
        <authorList>
            <consortium name="DOE Joint Genome Institute"/>
            <person name="David A.S."/>
            <person name="May G."/>
            <person name="Haridas S."/>
            <person name="Lim J."/>
            <person name="Wang M."/>
            <person name="Labutti K."/>
            <person name="Lipzen A."/>
            <person name="Barry K."/>
            <person name="Grigoriev I.V."/>
        </authorList>
    </citation>
    <scope>NUCLEOTIDE SEQUENCE [LARGE SCALE GENOMIC DNA]</scope>
    <source>
        <strain evidence="5">J235TASD1</strain>
    </source>
</reference>
<name>A0A136IJN4_9PEZI</name>
<dbReference type="Pfam" id="PF12796">
    <property type="entry name" value="Ank_2"/>
    <property type="match status" value="1"/>
</dbReference>
<proteinExistence type="predicted"/>
<protein>
    <submittedName>
        <fullName evidence="4">Ankyrin repeat-containing domain protein</fullName>
    </submittedName>
</protein>
<feature type="repeat" description="ANK" evidence="3">
    <location>
        <begin position="63"/>
        <end position="95"/>
    </location>
</feature>
<dbReference type="Proteomes" id="UP000070501">
    <property type="component" value="Unassembled WGS sequence"/>
</dbReference>
<organism evidence="4 5">
    <name type="scientific">Microdochium bolleyi</name>
    <dbReference type="NCBI Taxonomy" id="196109"/>
    <lineage>
        <taxon>Eukaryota</taxon>
        <taxon>Fungi</taxon>
        <taxon>Dikarya</taxon>
        <taxon>Ascomycota</taxon>
        <taxon>Pezizomycotina</taxon>
        <taxon>Sordariomycetes</taxon>
        <taxon>Xylariomycetidae</taxon>
        <taxon>Xylariales</taxon>
        <taxon>Microdochiaceae</taxon>
        <taxon>Microdochium</taxon>
    </lineage>
</organism>
<dbReference type="InterPro" id="IPR036770">
    <property type="entry name" value="Ankyrin_rpt-contain_sf"/>
</dbReference>
<dbReference type="PANTHER" id="PTHR24198:SF165">
    <property type="entry name" value="ANKYRIN REPEAT-CONTAINING PROTEIN-RELATED"/>
    <property type="match status" value="1"/>
</dbReference>
<evidence type="ECO:0000256" key="1">
    <source>
        <dbReference type="ARBA" id="ARBA00022737"/>
    </source>
</evidence>
<gene>
    <name evidence="4" type="ORF">Micbo1qcDRAFT_154401</name>
</gene>
<evidence type="ECO:0000256" key="2">
    <source>
        <dbReference type="ARBA" id="ARBA00023043"/>
    </source>
</evidence>
<feature type="repeat" description="ANK" evidence="3">
    <location>
        <begin position="133"/>
        <end position="165"/>
    </location>
</feature>
<dbReference type="Gene3D" id="1.25.40.20">
    <property type="entry name" value="Ankyrin repeat-containing domain"/>
    <property type="match status" value="1"/>
</dbReference>
<dbReference type="PANTHER" id="PTHR24198">
    <property type="entry name" value="ANKYRIN REPEAT AND PROTEIN KINASE DOMAIN-CONTAINING PROTEIN"/>
    <property type="match status" value="1"/>
</dbReference>
<evidence type="ECO:0000256" key="3">
    <source>
        <dbReference type="PROSITE-ProRule" id="PRU00023"/>
    </source>
</evidence>
<dbReference type="STRING" id="196109.A0A136IJN4"/>
<keyword evidence="1" id="KW-0677">Repeat</keyword>
<accession>A0A136IJN4</accession>
<dbReference type="InParanoid" id="A0A136IJN4"/>
<sequence>MVELLKRYGANPLSGVKHGESIETEFRQAVKSGEVKKVRNMLALFEAEGSPNTLQQLATRDELGQTPLHLAALHGHDEIIRMILNHGAPVDPLNQEGYTPLHKLIWQAHDGGLDEIIHDMVIAGANIKSADESGRTALMRVIEANRTKLVELLLSKGADVSAIDTDQRGALVYAAGGTPKNFLILRLLFEHKRQSDGSLCPAIADQIYKADNTGKTPFLAACYADEKMMLILERGMNTGNSTPASRTAHGYRLLRAAILSSSKQCVKFLLDRGKDFIDLDKVYQDPALAASFAIMSRK</sequence>
<dbReference type="SUPFAM" id="SSF48403">
    <property type="entry name" value="Ankyrin repeat"/>
    <property type="match status" value="1"/>
</dbReference>
<keyword evidence="2 3" id="KW-0040">ANK repeat</keyword>
<dbReference type="PROSITE" id="PS50088">
    <property type="entry name" value="ANK_REPEAT"/>
    <property type="match status" value="2"/>
</dbReference>
<evidence type="ECO:0000313" key="5">
    <source>
        <dbReference type="Proteomes" id="UP000070501"/>
    </source>
</evidence>
<dbReference type="PROSITE" id="PS50297">
    <property type="entry name" value="ANK_REP_REGION"/>
    <property type="match status" value="2"/>
</dbReference>
<dbReference type="OrthoDB" id="366390at2759"/>
<dbReference type="AlphaFoldDB" id="A0A136IJN4"/>